<accession>A0ACB8V1T1</accession>
<sequence length="233" mass="23896">MSASQRPTAPQPSSASAPRAGQSTNPSISRPPLSVHPTATISETAYFQGKHSINIGAGTVIHPRAKILSFEGPINLGEGCIIGEKAVIGGPLPVASLTSSTTFGTDVTTIENSVHIGPLATINSGSHIHSAAVIESSAIIGRQASIGRHAKVCALCEIPDNGNVGDWIVAWGGGAGGMGTQKRKRANGRNDDENTTGLNGRAVEVARLAVLSKERETLAKLIGAGATATSRRR</sequence>
<proteinExistence type="predicted"/>
<reference evidence="1" key="1">
    <citation type="journal article" date="2022" name="bioRxiv">
        <title>Population genetic analysis of Ophidiomyces ophidiicola, the causative agent of snake fungal disease, indicates recent introductions to the USA.</title>
        <authorList>
            <person name="Ladner J.T."/>
            <person name="Palmer J.M."/>
            <person name="Ettinger C.L."/>
            <person name="Stajich J.E."/>
            <person name="Farrell T.M."/>
            <person name="Glorioso B.M."/>
            <person name="Lawson B."/>
            <person name="Price S.J."/>
            <person name="Stengle A.G."/>
            <person name="Grear D.A."/>
            <person name="Lorch J.M."/>
        </authorList>
    </citation>
    <scope>NUCLEOTIDE SEQUENCE</scope>
    <source>
        <strain evidence="1">NWHC 24266-5</strain>
    </source>
</reference>
<protein>
    <submittedName>
        <fullName evidence="1">Uncharacterized protein</fullName>
    </submittedName>
</protein>
<organism evidence="1">
    <name type="scientific">Ophidiomyces ophidiicola</name>
    <dbReference type="NCBI Taxonomy" id="1387563"/>
    <lineage>
        <taxon>Eukaryota</taxon>
        <taxon>Fungi</taxon>
        <taxon>Dikarya</taxon>
        <taxon>Ascomycota</taxon>
        <taxon>Pezizomycotina</taxon>
        <taxon>Eurotiomycetes</taxon>
        <taxon>Eurotiomycetidae</taxon>
        <taxon>Onygenales</taxon>
        <taxon>Onygenaceae</taxon>
        <taxon>Ophidiomyces</taxon>
    </lineage>
</organism>
<name>A0ACB8V1T1_9EURO</name>
<dbReference type="EMBL" id="JALBCA010000017">
    <property type="protein sequence ID" value="KAI2390528.1"/>
    <property type="molecule type" value="Genomic_DNA"/>
</dbReference>
<comment type="caution">
    <text evidence="1">The sequence shown here is derived from an EMBL/GenBank/DDBJ whole genome shotgun (WGS) entry which is preliminary data.</text>
</comment>
<evidence type="ECO:0000313" key="1">
    <source>
        <dbReference type="EMBL" id="KAI2390528.1"/>
    </source>
</evidence>
<gene>
    <name evidence="1" type="ORF">LOY88_001613</name>
</gene>